<dbReference type="GO" id="GO:0003724">
    <property type="term" value="F:RNA helicase activity"/>
    <property type="evidence" value="ECO:0007669"/>
    <property type="project" value="UniProtKB-EC"/>
</dbReference>
<sequence>MSQFWKPGSERPRILDDEEGGVLFYSAPPAAASSSSAFGYASIEKQRQRLPVYKYRTAILYLVESHATTIIVGETGSGKTTQIPQFDFSLSLSTANLILLEEIRILRTIMSGSLLEFSTSEKQVGQMVDVLLLALNRDDWLFRQLLQGWLKRWESSLDRKLATQFGLKILLMRFVPFFSPVMITRMDFFFSIYFENLSVLAAQGVTRIKFLTDGVLLREMMDDPLLSKYSVIMVDEAHERSISTDILLGLLKKIQRRRPELRLIISSATIEAKSMANFFQISKRRHGVESEDHGLKMEPAILSVEVALADSLIIAIPCVLKGINFSGIGISSSEFLFVGLFQGRGFNVQMFYVEEPVPDYLQAAVSTVLSINEQEPMGDILVFLTGQDDIDTAVQLLTEEAQKSGKASSGLMVLPLYSGLSRPDQDLVFSLTPRGKRKVVISTNIAETSLTLEGVVYVVDSGFSKQRFYNPITDIENLVVTPISKASARQRAGRAGRVRPGKCYRLYTEEFYLNEMVAEGIPEMQRSNLVSCVIQVHTLFAEKDFFSCTTSEAVMQQATPQSFGDNSLQITSHKLDGKNFFQWSRSVLLVIRGRGKMGYITGEIQRPALGDSTHANWELNYSIVMAWLINSMESHISRTYLFLRIAKAIWDAVNKNYSDLENASQVFEIKNKLKEMHQGNLEVTEYDNELQTLWQELDMHYEADWGDLEGNLKFKRHLEKERLYEFLTGLNRELDEVRGRILGRRPLPSIDEAFAEVRREASKRRVMLGGKKEAVTSGEMPMETVTLATKNNPSIDKSSGDQRNNQRGGRQESEPIPSPDEQADDYTHHDGTDHSILKGSENLTEDVDLDLPISLRKGTRTCEFELKDLGTLRYFLGMDVARSKSGITVSQRKYVLDLLRDTGMLGCRPVETPMESNAKLDIEGGKDVDREQDQRKKNILLAILVRSGYKKVTISSLLAFVGREWNASYTDLCLYIQLKALGIDNILGFDWPSSPSPESMVRALEVLYSLGVVDDDAKLTSPAGFQVAEIPLDPMISKMILASNELGCSEEIITIAAILSVQSIWVSVRGLKELDEAKLRFAAAEGDHVTFLNIYRGFIQSDKSPKWCHKNFINYQAMKKVIEVREQLRRIAQRLGLALKSSESDTQVVRKAVTAGFFANACRLEAYSHSGMYKTVRSSQEVYIHPSSVLFRCGLDMWVVRCWDSDGGALLGLLASRGGGLVWAVGCGVPMVVDRKGWWPLMVRIALTFFVLLLMTPNLGYSRFMEGDINLVSDGLTVAQNSHNLTASTVTCEPTYGFLPCTTEVWGQLFLIVIYEYLLSVGEKYVSEGSELFFKIIGPSIFGGSLFHILGTVPQVIMVLDDVVYFAKDLIWVIMSCQVSGLSASVTPAAASEQAAYGLSLLAGSAVMLLTLVWGSCVAFASTNQSEDPNSSDVLHLTPKNLNRFGVTTDIQTSYTARIMMLSMVPFLILQLAKIMNSSSGTRVAVLVALLITLALLSAYIFYQVFQPWIAERKFDYLRQKYVKDRLQRLLTCNGKPNKAYIKKIFHQIDKNNDSFISKAELRTLVLGIHLKNDGLIRDDYVEEIMNAFDVSDDHHIDEAEFVRVLSKWLIEARQSVTNPDHKPKSFFGSHSKDTAEEQQSLVVKKHKTQSTASNSLWMYLKATFLLVLGTTVLSLLGGPLITSVTAFANATNMPSFFIPYVAIPIALNYRGAIAAVKSVRQKTQQSISLTLSEMYGGLFMNNLVSLTSFLAIVYIRDLSWDVSAEVLVVLIISSVVGLFASFRTSFPLWTAFVAYLLYPVSLLQLYVLTTVFGWS</sequence>
<keyword evidence="9" id="KW-0812">Transmembrane</keyword>
<feature type="transmembrane region" description="Helical" evidence="9">
    <location>
        <begin position="1763"/>
        <end position="1783"/>
    </location>
</feature>
<dbReference type="GO" id="GO:0005509">
    <property type="term" value="F:calcium ion binding"/>
    <property type="evidence" value="ECO:0007669"/>
    <property type="project" value="InterPro"/>
</dbReference>
<organism evidence="13 14">
    <name type="scientific">Escallonia herrerae</name>
    <dbReference type="NCBI Taxonomy" id="1293975"/>
    <lineage>
        <taxon>Eukaryota</taxon>
        <taxon>Viridiplantae</taxon>
        <taxon>Streptophyta</taxon>
        <taxon>Embryophyta</taxon>
        <taxon>Tracheophyta</taxon>
        <taxon>Spermatophyta</taxon>
        <taxon>Magnoliopsida</taxon>
        <taxon>eudicotyledons</taxon>
        <taxon>Gunneridae</taxon>
        <taxon>Pentapetalae</taxon>
        <taxon>asterids</taxon>
        <taxon>campanulids</taxon>
        <taxon>Escalloniales</taxon>
        <taxon>Escalloniaceae</taxon>
        <taxon>Escallonia</taxon>
    </lineage>
</organism>
<dbReference type="PROSITE" id="PS00018">
    <property type="entry name" value="EF_HAND_1"/>
    <property type="match status" value="1"/>
</dbReference>
<dbReference type="SMART" id="SM00054">
    <property type="entry name" value="EFh"/>
    <property type="match status" value="2"/>
</dbReference>
<dbReference type="InterPro" id="IPR029472">
    <property type="entry name" value="Copia-like_N"/>
</dbReference>
<evidence type="ECO:0000256" key="4">
    <source>
        <dbReference type="ARBA" id="ARBA00022806"/>
    </source>
</evidence>
<dbReference type="SMART" id="SM00847">
    <property type="entry name" value="HA2"/>
    <property type="match status" value="1"/>
</dbReference>
<dbReference type="CDD" id="cd18791">
    <property type="entry name" value="SF2_C_RHA"/>
    <property type="match status" value="1"/>
</dbReference>
<dbReference type="PROSITE" id="PS51192">
    <property type="entry name" value="HELICASE_ATP_BIND_1"/>
    <property type="match status" value="1"/>
</dbReference>
<feature type="domain" description="EF-hand" evidence="10">
    <location>
        <begin position="1577"/>
        <end position="1612"/>
    </location>
</feature>
<dbReference type="GO" id="GO:0005524">
    <property type="term" value="F:ATP binding"/>
    <property type="evidence" value="ECO:0007669"/>
    <property type="project" value="UniProtKB-KW"/>
</dbReference>
<evidence type="ECO:0000256" key="8">
    <source>
        <dbReference type="SAM" id="MobiDB-lite"/>
    </source>
</evidence>
<dbReference type="Gene3D" id="3.40.50.300">
    <property type="entry name" value="P-loop containing nucleotide triphosphate hydrolases"/>
    <property type="match status" value="3"/>
</dbReference>
<comment type="caution">
    <text evidence="13">The sequence shown here is derived from an EMBL/GenBank/DDBJ whole genome shotgun (WGS) entry which is preliminary data.</text>
</comment>
<dbReference type="CDD" id="cd00051">
    <property type="entry name" value="EFh"/>
    <property type="match status" value="1"/>
</dbReference>
<feature type="compositionally biased region" description="Basic and acidic residues" evidence="8">
    <location>
        <begin position="825"/>
        <end position="836"/>
    </location>
</feature>
<keyword evidence="9" id="KW-0472">Membrane</keyword>
<dbReference type="InterPro" id="IPR001650">
    <property type="entry name" value="Helicase_C-like"/>
</dbReference>
<dbReference type="SMART" id="SM00487">
    <property type="entry name" value="DEXDc"/>
    <property type="match status" value="1"/>
</dbReference>
<dbReference type="InterPro" id="IPR002048">
    <property type="entry name" value="EF_hand_dom"/>
</dbReference>
<dbReference type="SMART" id="SM00490">
    <property type="entry name" value="HELICc"/>
    <property type="match status" value="1"/>
</dbReference>
<comment type="catalytic activity">
    <reaction evidence="7">
        <text>ATP + H2O = ADP + phosphate + H(+)</text>
        <dbReference type="Rhea" id="RHEA:13065"/>
        <dbReference type="ChEBI" id="CHEBI:15377"/>
        <dbReference type="ChEBI" id="CHEBI:15378"/>
        <dbReference type="ChEBI" id="CHEBI:30616"/>
        <dbReference type="ChEBI" id="CHEBI:43474"/>
        <dbReference type="ChEBI" id="CHEBI:456216"/>
        <dbReference type="EC" id="3.6.4.13"/>
    </reaction>
</comment>
<evidence type="ECO:0000256" key="1">
    <source>
        <dbReference type="ARBA" id="ARBA00012552"/>
    </source>
</evidence>
<dbReference type="InterPro" id="IPR007502">
    <property type="entry name" value="Helicase-assoc_dom"/>
</dbReference>
<feature type="transmembrane region" description="Helical" evidence="9">
    <location>
        <begin position="1484"/>
        <end position="1503"/>
    </location>
</feature>
<proteinExistence type="predicted"/>
<keyword evidence="4" id="KW-0347">Helicase</keyword>
<dbReference type="PROSITE" id="PS00690">
    <property type="entry name" value="DEAH_ATP_HELICASE"/>
    <property type="match status" value="1"/>
</dbReference>
<dbReference type="GO" id="GO:0003723">
    <property type="term" value="F:RNA binding"/>
    <property type="evidence" value="ECO:0007669"/>
    <property type="project" value="TreeGrafter"/>
</dbReference>
<dbReference type="Gene3D" id="1.20.120.1080">
    <property type="match status" value="1"/>
</dbReference>
<feature type="transmembrane region" description="Helical" evidence="9">
    <location>
        <begin position="1370"/>
        <end position="1391"/>
    </location>
</feature>
<dbReference type="GO" id="GO:0016787">
    <property type="term" value="F:hydrolase activity"/>
    <property type="evidence" value="ECO:0007669"/>
    <property type="project" value="UniProtKB-KW"/>
</dbReference>
<feature type="domain" description="EF-hand" evidence="10">
    <location>
        <begin position="1537"/>
        <end position="1572"/>
    </location>
</feature>
<dbReference type="SUPFAM" id="SSF47473">
    <property type="entry name" value="EF-hand"/>
    <property type="match status" value="1"/>
</dbReference>
<feature type="domain" description="Helicase C-terminal" evidence="12">
    <location>
        <begin position="360"/>
        <end position="540"/>
    </location>
</feature>
<dbReference type="Proteomes" id="UP001188597">
    <property type="component" value="Unassembled WGS sequence"/>
</dbReference>
<dbReference type="EC" id="3.6.4.13" evidence="1"/>
<keyword evidence="9" id="KW-1133">Transmembrane helix</keyword>
<feature type="region of interest" description="Disordered" evidence="8">
    <location>
        <begin position="788"/>
        <end position="841"/>
    </location>
</feature>
<protein>
    <recommendedName>
        <fullName evidence="1">RNA helicase</fullName>
        <ecNumber evidence="1">3.6.4.13</ecNumber>
    </recommendedName>
</protein>
<gene>
    <name evidence="13" type="ORF">RJ639_010025</name>
</gene>
<feature type="compositionally biased region" description="Polar residues" evidence="8">
    <location>
        <begin position="788"/>
        <end position="808"/>
    </location>
</feature>
<dbReference type="PANTHER" id="PTHR18934">
    <property type="entry name" value="ATP-DEPENDENT RNA HELICASE"/>
    <property type="match status" value="1"/>
</dbReference>
<evidence type="ECO:0000256" key="2">
    <source>
        <dbReference type="ARBA" id="ARBA00022741"/>
    </source>
</evidence>
<keyword evidence="6" id="KW-0067">ATP-binding</keyword>
<reference evidence="13" key="1">
    <citation type="submission" date="2022-12" db="EMBL/GenBank/DDBJ databases">
        <title>Draft genome assemblies for two species of Escallonia (Escalloniales).</title>
        <authorList>
            <person name="Chanderbali A."/>
            <person name="Dervinis C."/>
            <person name="Anghel I."/>
            <person name="Soltis D."/>
            <person name="Soltis P."/>
            <person name="Zapata F."/>
        </authorList>
    </citation>
    <scope>NUCLEOTIDE SEQUENCE</scope>
    <source>
        <strain evidence="13">UCBG64.0493</strain>
        <tissue evidence="13">Leaf</tissue>
    </source>
</reference>
<dbReference type="InterPro" id="IPR014001">
    <property type="entry name" value="Helicase_ATP-bd"/>
</dbReference>
<evidence type="ECO:0000313" key="14">
    <source>
        <dbReference type="Proteomes" id="UP001188597"/>
    </source>
</evidence>
<dbReference type="Pfam" id="PF13499">
    <property type="entry name" value="EF-hand_7"/>
    <property type="match status" value="1"/>
</dbReference>
<dbReference type="InterPro" id="IPR027417">
    <property type="entry name" value="P-loop_NTPase"/>
</dbReference>
<dbReference type="EMBL" id="JAVXUP010001292">
    <property type="protein sequence ID" value="KAK3013525.1"/>
    <property type="molecule type" value="Genomic_DNA"/>
</dbReference>
<feature type="transmembrane region" description="Helical" evidence="9">
    <location>
        <begin position="1657"/>
        <end position="1677"/>
    </location>
</feature>
<feature type="transmembrane region" description="Helical" evidence="9">
    <location>
        <begin position="1789"/>
        <end position="1815"/>
    </location>
</feature>
<dbReference type="Pfam" id="PF07717">
    <property type="entry name" value="OB_NTP_bind"/>
    <property type="match status" value="1"/>
</dbReference>
<evidence type="ECO:0000313" key="13">
    <source>
        <dbReference type="EMBL" id="KAK3013525.1"/>
    </source>
</evidence>
<dbReference type="PROSITE" id="PS50222">
    <property type="entry name" value="EF_HAND_2"/>
    <property type="match status" value="2"/>
</dbReference>
<evidence type="ECO:0000256" key="3">
    <source>
        <dbReference type="ARBA" id="ARBA00022801"/>
    </source>
</evidence>
<accession>A0AA88VR43</accession>
<feature type="transmembrane region" description="Helical" evidence="9">
    <location>
        <begin position="1698"/>
        <end position="1717"/>
    </location>
</feature>
<name>A0AA88VR43_9ASTE</name>
<evidence type="ECO:0000256" key="9">
    <source>
        <dbReference type="SAM" id="Phobius"/>
    </source>
</evidence>
<keyword evidence="3" id="KW-0378">Hydrolase</keyword>
<dbReference type="Pfam" id="PF00271">
    <property type="entry name" value="Helicase_C"/>
    <property type="match status" value="1"/>
</dbReference>
<dbReference type="InterPro" id="IPR011709">
    <property type="entry name" value="DEAD-box_helicase_OB_fold"/>
</dbReference>
<feature type="transmembrane region" description="Helical" evidence="9">
    <location>
        <begin position="1237"/>
        <end position="1255"/>
    </location>
</feature>
<dbReference type="InterPro" id="IPR011992">
    <property type="entry name" value="EF-hand-dom_pair"/>
</dbReference>
<dbReference type="PANTHER" id="PTHR18934:SF136">
    <property type="entry name" value="ATP-DEPENDENT RNA HELICASE DHX35-RELATED"/>
    <property type="match status" value="1"/>
</dbReference>
<dbReference type="SUPFAM" id="SSF52540">
    <property type="entry name" value="P-loop containing nucleoside triphosphate hydrolases"/>
    <property type="match status" value="2"/>
</dbReference>
<dbReference type="InterPro" id="IPR002464">
    <property type="entry name" value="DNA/RNA_helicase_DEAH_CS"/>
</dbReference>
<keyword evidence="14" id="KW-1185">Reference proteome</keyword>
<dbReference type="Pfam" id="PF14244">
    <property type="entry name" value="Retrotran_gag_3"/>
    <property type="match status" value="1"/>
</dbReference>
<evidence type="ECO:0000256" key="5">
    <source>
        <dbReference type="ARBA" id="ARBA00022837"/>
    </source>
</evidence>
<feature type="transmembrane region" description="Helical" evidence="9">
    <location>
        <begin position="1398"/>
        <end position="1421"/>
    </location>
</feature>
<dbReference type="FunFam" id="3.40.50.300:FF:000767">
    <property type="entry name" value="Putative ATP-dependent RNA helicase DHX35"/>
    <property type="match status" value="1"/>
</dbReference>
<dbReference type="PROSITE" id="PS51194">
    <property type="entry name" value="HELICASE_CTER"/>
    <property type="match status" value="1"/>
</dbReference>
<dbReference type="Gene3D" id="1.10.238.10">
    <property type="entry name" value="EF-hand"/>
    <property type="match status" value="1"/>
</dbReference>
<evidence type="ECO:0000259" key="12">
    <source>
        <dbReference type="PROSITE" id="PS51194"/>
    </source>
</evidence>
<evidence type="ECO:0000256" key="7">
    <source>
        <dbReference type="ARBA" id="ARBA00047984"/>
    </source>
</evidence>
<dbReference type="Pfam" id="PF21010">
    <property type="entry name" value="HA2_C"/>
    <property type="match status" value="1"/>
</dbReference>
<evidence type="ECO:0000259" key="11">
    <source>
        <dbReference type="PROSITE" id="PS51192"/>
    </source>
</evidence>
<evidence type="ECO:0000256" key="6">
    <source>
        <dbReference type="ARBA" id="ARBA00022840"/>
    </source>
</evidence>
<keyword evidence="2" id="KW-0547">Nucleotide-binding</keyword>
<keyword evidence="5" id="KW-0106">Calcium</keyword>
<evidence type="ECO:0000259" key="10">
    <source>
        <dbReference type="PROSITE" id="PS50222"/>
    </source>
</evidence>
<dbReference type="InterPro" id="IPR018247">
    <property type="entry name" value="EF_Hand_1_Ca_BS"/>
</dbReference>
<feature type="transmembrane region" description="Helical" evidence="9">
    <location>
        <begin position="1737"/>
        <end position="1756"/>
    </location>
</feature>
<feature type="domain" description="Helicase ATP-binding" evidence="11">
    <location>
        <begin position="60"/>
        <end position="288"/>
    </location>
</feature>